<evidence type="ECO:0000313" key="7">
    <source>
        <dbReference type="Proteomes" id="UP001470230"/>
    </source>
</evidence>
<feature type="compositionally biased region" description="Low complexity" evidence="5">
    <location>
        <begin position="87"/>
        <end position="97"/>
    </location>
</feature>
<keyword evidence="3" id="KW-0963">Cytoplasm</keyword>
<dbReference type="InterPro" id="IPR019376">
    <property type="entry name" value="Myeloid_leukemia_factor"/>
</dbReference>
<keyword evidence="7" id="KW-1185">Reference proteome</keyword>
<comment type="subcellular location">
    <subcellularLocation>
        <location evidence="1">Cytoplasm</location>
    </subcellularLocation>
</comment>
<feature type="compositionally biased region" description="Basic residues" evidence="5">
    <location>
        <begin position="240"/>
        <end position="251"/>
    </location>
</feature>
<comment type="similarity">
    <text evidence="2">Belongs to the MLF family.</text>
</comment>
<organism evidence="6 7">
    <name type="scientific">Tritrichomonas musculus</name>
    <dbReference type="NCBI Taxonomy" id="1915356"/>
    <lineage>
        <taxon>Eukaryota</taxon>
        <taxon>Metamonada</taxon>
        <taxon>Parabasalia</taxon>
        <taxon>Tritrichomonadida</taxon>
        <taxon>Tritrichomonadidae</taxon>
        <taxon>Tritrichomonas</taxon>
    </lineage>
</organism>
<dbReference type="Proteomes" id="UP001470230">
    <property type="component" value="Unassembled WGS sequence"/>
</dbReference>
<gene>
    <name evidence="6" type="ORF">M9Y10_033783</name>
</gene>
<evidence type="ECO:0000256" key="5">
    <source>
        <dbReference type="SAM" id="MobiDB-lite"/>
    </source>
</evidence>
<reference evidence="6 7" key="1">
    <citation type="submission" date="2024-04" db="EMBL/GenBank/DDBJ databases">
        <title>Tritrichomonas musculus Genome.</title>
        <authorList>
            <person name="Alves-Ferreira E."/>
            <person name="Grigg M."/>
            <person name="Lorenzi H."/>
            <person name="Galac M."/>
        </authorList>
    </citation>
    <scope>NUCLEOTIDE SEQUENCE [LARGE SCALE GENOMIC DNA]</scope>
    <source>
        <strain evidence="6 7">EAF2021</strain>
    </source>
</reference>
<comment type="caution">
    <text evidence="6">The sequence shown here is derived from an EMBL/GenBank/DDBJ whole genome shotgun (WGS) entry which is preliminary data.</text>
</comment>
<feature type="compositionally biased region" description="Low complexity" evidence="5">
    <location>
        <begin position="140"/>
        <end position="151"/>
    </location>
</feature>
<feature type="region of interest" description="Disordered" evidence="5">
    <location>
        <begin position="59"/>
        <end position="171"/>
    </location>
</feature>
<sequence length="251" mass="28851">MDSWFNDPFFQNSGDPSRDIRDHFAQVEQQMNNMMNSMFRGFDDFGNMGNMRLGFDNNFPSNPSLDDQSNFRNSRSRNRFDDTNDIPEAQEASPSSAARHHSRRTPIVEEPDDDDIPSSNYQSHSRNSRDNFSSGGGPQTYFYSSSTTSYYGPDGIQHSKRKTYDSSTGKTEMAEMRKLGNQAVAKKKEIDRDGHVTEMMDTKNLNDDEVDDFQRRFKSTYQNPSLGFNYGGGDDYNQGSRHHHHHHRALK</sequence>
<evidence type="ECO:0000256" key="3">
    <source>
        <dbReference type="ARBA" id="ARBA00022490"/>
    </source>
</evidence>
<protein>
    <submittedName>
        <fullName evidence="6">Uncharacterized protein</fullName>
    </submittedName>
</protein>
<name>A0ABR2KG99_9EUKA</name>
<evidence type="ECO:0000256" key="4">
    <source>
        <dbReference type="ARBA" id="ARBA00022553"/>
    </source>
</evidence>
<evidence type="ECO:0000256" key="2">
    <source>
        <dbReference type="ARBA" id="ARBA00008332"/>
    </source>
</evidence>
<feature type="compositionally biased region" description="Polar residues" evidence="5">
    <location>
        <begin position="117"/>
        <end position="133"/>
    </location>
</feature>
<keyword evidence="4" id="KW-0597">Phosphoprotein</keyword>
<accession>A0ABR2KG99</accession>
<dbReference type="EMBL" id="JAPFFF010000005">
    <property type="protein sequence ID" value="KAK8889040.1"/>
    <property type="molecule type" value="Genomic_DNA"/>
</dbReference>
<evidence type="ECO:0000313" key="6">
    <source>
        <dbReference type="EMBL" id="KAK8889040.1"/>
    </source>
</evidence>
<feature type="region of interest" description="Disordered" evidence="5">
    <location>
        <begin position="229"/>
        <end position="251"/>
    </location>
</feature>
<evidence type="ECO:0000256" key="1">
    <source>
        <dbReference type="ARBA" id="ARBA00004496"/>
    </source>
</evidence>
<dbReference type="PANTHER" id="PTHR13105">
    <property type="entry name" value="MYELOID LEUKEMIA FACTOR"/>
    <property type="match status" value="1"/>
</dbReference>
<proteinExistence type="inferred from homology"/>